<sequence length="534" mass="61223">MQVAAYARVSTQRQAQAQTTEQQLDRLRAHAEAQGWVLAPEHVFRDDGHSGASLRRPGLDRLRDAAASARLDRVLITAPDRLARNYVHQVLLVEELQKHGAMVDFLDRPMSRDPHDQLLLQIRGAVAEYERSLITERMRRGRLRKLQAGTLLPWSRPPYGYRLDPERPRDPSGVRLDETEAAVIRDLFARFTDEGTPVTALVQHLHRLDIPSPRGHRRWCTTVLRSVLSNPVYLGQVFANRLRRHPAEQRRSALLPIGCGQGSARLTDPAEWIAVAPVPAIVSQEQFDRAQERLSYNRRMARRNNRVHQYLLRGLVSCGRCRRGCTGRHMPKGYDYYLCRTKTQLPVMMPGERCAARYIPAQPLEELVWRDLCEVLAAPEMIAHAMQRARGGHWLPQELQARRANLRRGRVALGQQIERLTEAYMAGVVPLAEYERRRRDTEARLLALDGQERGLLQDADRQGETARLAAQAEMFCQRVRQGLEQADFDRKRELLELLVDRVIVTDGDVQIRYVIPTGPDGERESFCRLRTDYL</sequence>
<dbReference type="InterPro" id="IPR050639">
    <property type="entry name" value="SSR_resolvase"/>
</dbReference>
<keyword evidence="2" id="KW-0238">DNA-binding</keyword>
<dbReference type="InterPro" id="IPR006119">
    <property type="entry name" value="Resolv_N"/>
</dbReference>
<proteinExistence type="predicted"/>
<dbReference type="InterPro" id="IPR006118">
    <property type="entry name" value="Recombinase_CS"/>
</dbReference>
<feature type="domain" description="Resolvase/invertase-type recombinase catalytic" evidence="6">
    <location>
        <begin position="2"/>
        <end position="149"/>
    </location>
</feature>
<dbReference type="PROSITE" id="PS00397">
    <property type="entry name" value="RECOMBINASES_1"/>
    <property type="match status" value="1"/>
</dbReference>
<dbReference type="Pfam" id="PF07508">
    <property type="entry name" value="Recombinase"/>
    <property type="match status" value="1"/>
</dbReference>
<dbReference type="Gene3D" id="3.40.50.1390">
    <property type="entry name" value="Resolvase, N-terminal catalytic domain"/>
    <property type="match status" value="1"/>
</dbReference>
<dbReference type="InterPro" id="IPR038109">
    <property type="entry name" value="DNA_bind_recomb_sf"/>
</dbReference>
<evidence type="ECO:0000256" key="4">
    <source>
        <dbReference type="PIRSR" id="PIRSR606118-50"/>
    </source>
</evidence>
<feature type="active site" description="O-(5'-phospho-DNA)-serine intermediate" evidence="4 5">
    <location>
        <position position="10"/>
    </location>
</feature>
<dbReference type="PROSITE" id="PS51736">
    <property type="entry name" value="RECOMBINASES_3"/>
    <property type="match status" value="1"/>
</dbReference>
<evidence type="ECO:0000256" key="3">
    <source>
        <dbReference type="ARBA" id="ARBA00023172"/>
    </source>
</evidence>
<evidence type="ECO:0000259" key="6">
    <source>
        <dbReference type="PROSITE" id="PS51736"/>
    </source>
</evidence>
<dbReference type="InterPro" id="IPR011109">
    <property type="entry name" value="DNA_bind_recombinase_dom"/>
</dbReference>
<dbReference type="Proteomes" id="UP000198925">
    <property type="component" value="Unassembled WGS sequence"/>
</dbReference>
<accession>A0A1G7EQV8</accession>
<dbReference type="PANTHER" id="PTHR30461">
    <property type="entry name" value="DNA-INVERTASE FROM LAMBDOID PROPHAGE"/>
    <property type="match status" value="1"/>
</dbReference>
<dbReference type="PANTHER" id="PTHR30461:SF23">
    <property type="entry name" value="DNA RECOMBINASE-RELATED"/>
    <property type="match status" value="1"/>
</dbReference>
<organism evidence="8 9">
    <name type="scientific">Belnapia rosea</name>
    <dbReference type="NCBI Taxonomy" id="938405"/>
    <lineage>
        <taxon>Bacteria</taxon>
        <taxon>Pseudomonadati</taxon>
        <taxon>Pseudomonadota</taxon>
        <taxon>Alphaproteobacteria</taxon>
        <taxon>Acetobacterales</taxon>
        <taxon>Roseomonadaceae</taxon>
        <taxon>Belnapia</taxon>
    </lineage>
</organism>
<keyword evidence="3" id="KW-0233">DNA recombination</keyword>
<dbReference type="Gene3D" id="3.90.1750.20">
    <property type="entry name" value="Putative Large Serine Recombinase, Chain B, Domain 2"/>
    <property type="match status" value="1"/>
</dbReference>
<dbReference type="AlphaFoldDB" id="A0A1G7EQV8"/>
<feature type="non-terminal residue" evidence="8">
    <location>
        <position position="534"/>
    </location>
</feature>
<keyword evidence="1" id="KW-0229">DNA integration</keyword>
<dbReference type="GO" id="GO:0000150">
    <property type="term" value="F:DNA strand exchange activity"/>
    <property type="evidence" value="ECO:0007669"/>
    <property type="project" value="InterPro"/>
</dbReference>
<dbReference type="RefSeq" id="WP_143018392.1">
    <property type="nucleotide sequence ID" value="NZ_FMZX01000091.1"/>
</dbReference>
<dbReference type="PROSITE" id="PS51737">
    <property type="entry name" value="RECOMBINASE_DNA_BIND"/>
    <property type="match status" value="1"/>
</dbReference>
<keyword evidence="9" id="KW-1185">Reference proteome</keyword>
<dbReference type="GO" id="GO:0003677">
    <property type="term" value="F:DNA binding"/>
    <property type="evidence" value="ECO:0007669"/>
    <property type="project" value="UniProtKB-KW"/>
</dbReference>
<dbReference type="Pfam" id="PF00239">
    <property type="entry name" value="Resolvase"/>
    <property type="match status" value="1"/>
</dbReference>
<evidence type="ECO:0000256" key="5">
    <source>
        <dbReference type="PROSITE-ProRule" id="PRU10137"/>
    </source>
</evidence>
<dbReference type="GO" id="GO:0015074">
    <property type="term" value="P:DNA integration"/>
    <property type="evidence" value="ECO:0007669"/>
    <property type="project" value="UniProtKB-KW"/>
</dbReference>
<evidence type="ECO:0000256" key="2">
    <source>
        <dbReference type="ARBA" id="ARBA00023125"/>
    </source>
</evidence>
<evidence type="ECO:0000259" key="7">
    <source>
        <dbReference type="PROSITE" id="PS51737"/>
    </source>
</evidence>
<feature type="domain" description="Recombinase" evidence="7">
    <location>
        <begin position="158"/>
        <end position="300"/>
    </location>
</feature>
<dbReference type="SMART" id="SM00857">
    <property type="entry name" value="Resolvase"/>
    <property type="match status" value="1"/>
</dbReference>
<gene>
    <name evidence="8" type="ORF">SAMN04487779_10911</name>
</gene>
<dbReference type="SUPFAM" id="SSF53041">
    <property type="entry name" value="Resolvase-like"/>
    <property type="match status" value="1"/>
</dbReference>
<dbReference type="CDD" id="cd00338">
    <property type="entry name" value="Ser_Recombinase"/>
    <property type="match status" value="1"/>
</dbReference>
<evidence type="ECO:0000313" key="8">
    <source>
        <dbReference type="EMBL" id="SDE66043.1"/>
    </source>
</evidence>
<name>A0A1G7EQV8_9PROT</name>
<dbReference type="InterPro" id="IPR025827">
    <property type="entry name" value="Zn_ribbon_recom_dom"/>
</dbReference>
<dbReference type="InterPro" id="IPR036162">
    <property type="entry name" value="Resolvase-like_N_sf"/>
</dbReference>
<dbReference type="Pfam" id="PF13408">
    <property type="entry name" value="Zn_ribbon_recom"/>
    <property type="match status" value="1"/>
</dbReference>
<reference evidence="8 9" key="1">
    <citation type="submission" date="2016-10" db="EMBL/GenBank/DDBJ databases">
        <authorList>
            <person name="de Groot N.N."/>
        </authorList>
    </citation>
    <scope>NUCLEOTIDE SEQUENCE [LARGE SCALE GENOMIC DNA]</scope>
    <source>
        <strain evidence="8 9">CPCC 100156</strain>
    </source>
</reference>
<dbReference type="EMBL" id="FMZX01000091">
    <property type="protein sequence ID" value="SDE66043.1"/>
    <property type="molecule type" value="Genomic_DNA"/>
</dbReference>
<evidence type="ECO:0000256" key="1">
    <source>
        <dbReference type="ARBA" id="ARBA00022908"/>
    </source>
</evidence>
<evidence type="ECO:0000313" key="9">
    <source>
        <dbReference type="Proteomes" id="UP000198925"/>
    </source>
</evidence>
<protein>
    <submittedName>
        <fullName evidence="8">Site-specific DNA recombinase</fullName>
    </submittedName>
</protein>